<protein>
    <submittedName>
        <fullName evidence="1">Uncharacterized protein</fullName>
    </submittedName>
</protein>
<sequence>MSIFLLLLAVLAVMYMFVMYDRDGFGVYWSGGSVTNNPVSPMVYGPQFGYWPQQMLRHTTNMSYDMRGDPLAIPKQSYIWNNSDLSPIYNPPAV</sequence>
<dbReference type="EMBL" id="MK072213">
    <property type="protein sequence ID" value="AYV80197.1"/>
    <property type="molecule type" value="Genomic_DNA"/>
</dbReference>
<evidence type="ECO:0000313" key="1">
    <source>
        <dbReference type="EMBL" id="AYV80197.1"/>
    </source>
</evidence>
<reference evidence="1" key="1">
    <citation type="submission" date="2018-10" db="EMBL/GenBank/DDBJ databases">
        <title>Hidden diversity of soil giant viruses.</title>
        <authorList>
            <person name="Schulz F."/>
            <person name="Alteio L."/>
            <person name="Goudeau D."/>
            <person name="Ryan E.M."/>
            <person name="Malmstrom R.R."/>
            <person name="Blanchard J."/>
            <person name="Woyke T."/>
        </authorList>
    </citation>
    <scope>NUCLEOTIDE SEQUENCE</scope>
    <source>
        <strain evidence="1">GAV1</strain>
    </source>
</reference>
<accession>A0A3G4ZZ53</accession>
<organism evidence="1">
    <name type="scientific">Gaeavirus sp</name>
    <dbReference type="NCBI Taxonomy" id="2487767"/>
    <lineage>
        <taxon>Viruses</taxon>
        <taxon>Varidnaviria</taxon>
        <taxon>Bamfordvirae</taxon>
        <taxon>Nucleocytoviricota</taxon>
        <taxon>Megaviricetes</taxon>
        <taxon>Imitervirales</taxon>
        <taxon>Mimiviridae</taxon>
        <taxon>Klosneuvirinae</taxon>
    </lineage>
</organism>
<proteinExistence type="predicted"/>
<gene>
    <name evidence="1" type="ORF">Gaeavirus15_7</name>
</gene>
<name>A0A3G4ZZ53_9VIRU</name>